<dbReference type="PANTHER" id="PTHR13370:SF3">
    <property type="entry name" value="TRNA (GUANINE(10)-N2)-METHYLTRANSFERASE HOMOLOG"/>
    <property type="match status" value="1"/>
</dbReference>
<reference evidence="5" key="1">
    <citation type="journal article" date="2015" name="Nature">
        <title>Complex archaea that bridge the gap between prokaryotes and eukaryotes.</title>
        <authorList>
            <person name="Spang A."/>
            <person name="Saw J.H."/>
            <person name="Jorgensen S.L."/>
            <person name="Zaremba-Niedzwiedzka K."/>
            <person name="Martijn J."/>
            <person name="Lind A.E."/>
            <person name="van Eijk R."/>
            <person name="Schleper C."/>
            <person name="Guy L."/>
            <person name="Ettema T.J."/>
        </authorList>
    </citation>
    <scope>NUCLEOTIDE SEQUENCE</scope>
</reference>
<evidence type="ECO:0000259" key="4">
    <source>
        <dbReference type="Pfam" id="PF01555"/>
    </source>
</evidence>
<dbReference type="InterPro" id="IPR002052">
    <property type="entry name" value="DNA_methylase_N6_adenine_CS"/>
</dbReference>
<dbReference type="PRINTS" id="PR00508">
    <property type="entry name" value="S21N4MTFRASE"/>
</dbReference>
<comment type="caution">
    <text evidence="5">The sequence shown here is derived from an EMBL/GenBank/DDBJ whole genome shotgun (WGS) entry which is preliminary data.</text>
</comment>
<dbReference type="InterPro" id="IPR002941">
    <property type="entry name" value="DNA_methylase_N4/N6"/>
</dbReference>
<gene>
    <name evidence="5" type="ORF">LCGC14_1999630</name>
</gene>
<evidence type="ECO:0000256" key="1">
    <source>
        <dbReference type="ARBA" id="ARBA00006594"/>
    </source>
</evidence>
<dbReference type="InterPro" id="IPR001091">
    <property type="entry name" value="RM_Methyltransferase"/>
</dbReference>
<dbReference type="SUPFAM" id="SSF53335">
    <property type="entry name" value="S-adenosyl-L-methionine-dependent methyltransferases"/>
    <property type="match status" value="1"/>
</dbReference>
<dbReference type="GO" id="GO:0032259">
    <property type="term" value="P:methylation"/>
    <property type="evidence" value="ECO:0007669"/>
    <property type="project" value="UniProtKB-KW"/>
</dbReference>
<dbReference type="PROSITE" id="PS00092">
    <property type="entry name" value="N6_MTASE"/>
    <property type="match status" value="1"/>
</dbReference>
<evidence type="ECO:0000313" key="5">
    <source>
        <dbReference type="EMBL" id="KKL80952.1"/>
    </source>
</evidence>
<keyword evidence="3" id="KW-0808">Transferase</keyword>
<accession>A0A0F9I0P1</accession>
<dbReference type="EMBL" id="LAZR01022704">
    <property type="protein sequence ID" value="KKL80952.1"/>
    <property type="molecule type" value="Genomic_DNA"/>
</dbReference>
<dbReference type="InterPro" id="IPR029063">
    <property type="entry name" value="SAM-dependent_MTases_sf"/>
</dbReference>
<dbReference type="Gene3D" id="3.40.50.150">
    <property type="entry name" value="Vaccinia Virus protein VP39"/>
    <property type="match status" value="1"/>
</dbReference>
<name>A0A0F9I0P1_9ZZZZ</name>
<feature type="domain" description="DNA methylase N-4/N-6" evidence="4">
    <location>
        <begin position="28"/>
        <end position="253"/>
    </location>
</feature>
<keyword evidence="2" id="KW-0489">Methyltransferase</keyword>
<dbReference type="GO" id="GO:0008170">
    <property type="term" value="F:N-methyltransferase activity"/>
    <property type="evidence" value="ECO:0007669"/>
    <property type="project" value="InterPro"/>
</dbReference>
<organism evidence="5">
    <name type="scientific">marine sediment metagenome</name>
    <dbReference type="NCBI Taxonomy" id="412755"/>
    <lineage>
        <taxon>unclassified sequences</taxon>
        <taxon>metagenomes</taxon>
        <taxon>ecological metagenomes</taxon>
    </lineage>
</organism>
<dbReference type="GO" id="GO:0005737">
    <property type="term" value="C:cytoplasm"/>
    <property type="evidence" value="ECO:0007669"/>
    <property type="project" value="TreeGrafter"/>
</dbReference>
<sequence length="264" mass="29843">MTLPYYQDSYVTIYLGDCREILPELPKVDLVLTDPPYGTTACSWDTIIPLDTIWGLVLPLAGQGTPIIFTASQPFSSALVMSKPKLFRHSWIYKKRCASNFAQAKYAPMKEHEDVLVFGLGKVNYYPIKENRKGSGIERTKYKYTDKSRHASGDFVGNIKGDYDKLNDSGNDELRYPSSVQEFNNRATGDRGLHPTQKPLSLFKYLIETYTRQDDTVLDFCLGSGTTALACKKLNRKCIGIEIEEKYCEIAAKRCSQSVMELNI</sequence>
<protein>
    <recommendedName>
        <fullName evidence="4">DNA methylase N-4/N-6 domain-containing protein</fullName>
    </recommendedName>
</protein>
<dbReference type="PANTHER" id="PTHR13370">
    <property type="entry name" value="RNA METHYLASE-RELATED"/>
    <property type="match status" value="1"/>
</dbReference>
<dbReference type="AlphaFoldDB" id="A0A0F9I0P1"/>
<evidence type="ECO:0000256" key="2">
    <source>
        <dbReference type="ARBA" id="ARBA00022603"/>
    </source>
</evidence>
<dbReference type="GO" id="GO:0003677">
    <property type="term" value="F:DNA binding"/>
    <property type="evidence" value="ECO:0007669"/>
    <property type="project" value="InterPro"/>
</dbReference>
<proteinExistence type="inferred from homology"/>
<comment type="similarity">
    <text evidence="1">Belongs to the N(4)/N(6)-methyltransferase family.</text>
</comment>
<dbReference type="Pfam" id="PF01555">
    <property type="entry name" value="N6_N4_Mtase"/>
    <property type="match status" value="1"/>
</dbReference>
<evidence type="ECO:0000256" key="3">
    <source>
        <dbReference type="ARBA" id="ARBA00022679"/>
    </source>
</evidence>